<gene>
    <name evidence="1" type="ORF">RLOC_00011536</name>
</gene>
<name>A0A218UKF1_9PASE</name>
<protein>
    <submittedName>
        <fullName evidence="1">Uncharacterized protein</fullName>
    </submittedName>
</protein>
<reference evidence="1 2" key="1">
    <citation type="submission" date="2017-05" db="EMBL/GenBank/DDBJ databases">
        <title>Genome of assembly of the Bengalese finch, Lonchura striata domestica.</title>
        <authorList>
            <person name="Colquitt B.M."/>
            <person name="Brainard M.S."/>
        </authorList>
    </citation>
    <scope>NUCLEOTIDE SEQUENCE [LARGE SCALE GENOMIC DNA]</scope>
    <source>
        <strain evidence="1">White83orange57</strain>
    </source>
</reference>
<dbReference type="Proteomes" id="UP000197619">
    <property type="component" value="Unassembled WGS sequence"/>
</dbReference>
<sequence>MAGVEKHV</sequence>
<dbReference type="EMBL" id="MUZQ01000250">
    <property type="protein sequence ID" value="OWK54136.1"/>
    <property type="molecule type" value="Genomic_DNA"/>
</dbReference>
<organism evidence="1 2">
    <name type="scientific">Lonchura striata</name>
    <name type="common">white-rumped munia</name>
    <dbReference type="NCBI Taxonomy" id="40157"/>
    <lineage>
        <taxon>Eukaryota</taxon>
        <taxon>Metazoa</taxon>
        <taxon>Chordata</taxon>
        <taxon>Craniata</taxon>
        <taxon>Vertebrata</taxon>
        <taxon>Euteleostomi</taxon>
        <taxon>Archelosauria</taxon>
        <taxon>Archosauria</taxon>
        <taxon>Dinosauria</taxon>
        <taxon>Saurischia</taxon>
        <taxon>Theropoda</taxon>
        <taxon>Coelurosauria</taxon>
        <taxon>Aves</taxon>
        <taxon>Neognathae</taxon>
        <taxon>Neoaves</taxon>
        <taxon>Telluraves</taxon>
        <taxon>Australaves</taxon>
        <taxon>Passeriformes</taxon>
        <taxon>Passeroidea</taxon>
        <taxon>Estrildidae</taxon>
        <taxon>Estrildinae</taxon>
        <taxon>Lonchura</taxon>
    </lineage>
</organism>
<keyword evidence="2" id="KW-1185">Reference proteome</keyword>
<evidence type="ECO:0000313" key="1">
    <source>
        <dbReference type="EMBL" id="OWK54136.1"/>
    </source>
</evidence>
<proteinExistence type="predicted"/>
<comment type="caution">
    <text evidence="1">The sequence shown here is derived from an EMBL/GenBank/DDBJ whole genome shotgun (WGS) entry which is preliminary data.</text>
</comment>
<accession>A0A218UKF1</accession>
<evidence type="ECO:0000313" key="2">
    <source>
        <dbReference type="Proteomes" id="UP000197619"/>
    </source>
</evidence>